<protein>
    <submittedName>
        <fullName evidence="5">Condensation domain-containing protein</fullName>
    </submittedName>
</protein>
<dbReference type="CDD" id="cd19544">
    <property type="entry name" value="E-C_NRPS"/>
    <property type="match status" value="1"/>
</dbReference>
<reference evidence="5 6" key="1">
    <citation type="submission" date="2024-06" db="EMBL/GenBank/DDBJ databases">
        <authorList>
            <person name="Chen R.Y."/>
        </authorList>
    </citation>
    <scope>NUCLEOTIDE SEQUENCE [LARGE SCALE GENOMIC DNA]</scope>
    <source>
        <strain evidence="5 6">D2</strain>
    </source>
</reference>
<proteinExistence type="predicted"/>
<dbReference type="Pfam" id="PF00550">
    <property type="entry name" value="PP-binding"/>
    <property type="match status" value="1"/>
</dbReference>
<dbReference type="Gene3D" id="1.10.1200.10">
    <property type="entry name" value="ACP-like"/>
    <property type="match status" value="1"/>
</dbReference>
<dbReference type="SUPFAM" id="SSF52777">
    <property type="entry name" value="CoA-dependent acyltransferases"/>
    <property type="match status" value="2"/>
</dbReference>
<dbReference type="PANTHER" id="PTHR45527:SF1">
    <property type="entry name" value="FATTY ACID SYNTHASE"/>
    <property type="match status" value="1"/>
</dbReference>
<dbReference type="PROSITE" id="PS50075">
    <property type="entry name" value="CARRIER"/>
    <property type="match status" value="1"/>
</dbReference>
<keyword evidence="6" id="KW-1185">Reference proteome</keyword>
<dbReference type="InterPro" id="IPR006162">
    <property type="entry name" value="Ppantetheine_attach_site"/>
</dbReference>
<sequence length="555" mass="62199">MTQVQAEYVAPRNATEKQLCEIWQSVLGIEQVGIYDNFFTLGGHSLLVMQVISQARKQNFSIQARTVFCQPTVAELAAHVSILDSETITLSENLIPTECAQIKPEMLPLVKLSQTEINRIADGFSGGMRNIQDIYPLAPLQSGILFHHMMHKAYDPYIMPVLMKFDSADALQNFAEALQIVIDRHDVLRTSILWKALQTPLQVVARKAKLRIDKHRYEARNEQDVLLIEKQMKALTSDLGCQIDLESGPLLTLQLNQPVESKTNTGNFPHYALIQVHHIVIDHIGLEILQQEIQFILTGQAEKLEKPAPYRQFIAHVQQPQKLDSESFFSAQLQGINDSTAPYGLLNVQGDGKQIVECRRKLSEKLAKRLCEQAQVHSISLATLFHTAWAMVVAACSGQQDVVFGSVLSGRFTHNGHIDNMLGLFINTLPVRVRLQGKSAQFLVQQVQQSLSDLMPYEQTSLAVAQKCSDIPDGAPLFSSVLNYRHTHKWETQTQTEVAGEIIFSQERSNYPFSLSVDDLGQAFELEIQVDASINAERVLGYMQSALSQLVFALQ</sequence>
<dbReference type="RefSeq" id="WP_350402168.1">
    <property type="nucleotide sequence ID" value="NZ_JBELOE010000227.1"/>
</dbReference>
<dbReference type="PANTHER" id="PTHR45527">
    <property type="entry name" value="NONRIBOSOMAL PEPTIDE SYNTHETASE"/>
    <property type="match status" value="1"/>
</dbReference>
<keyword evidence="3" id="KW-0597">Phosphoprotein</keyword>
<feature type="domain" description="Carrier" evidence="4">
    <location>
        <begin position="10"/>
        <end position="84"/>
    </location>
</feature>
<feature type="non-terminal residue" evidence="5">
    <location>
        <position position="555"/>
    </location>
</feature>
<dbReference type="InterPro" id="IPR009081">
    <property type="entry name" value="PP-bd_ACP"/>
</dbReference>
<accession>A0ABV1RJ06</accession>
<evidence type="ECO:0000256" key="2">
    <source>
        <dbReference type="ARBA" id="ARBA00022450"/>
    </source>
</evidence>
<comment type="cofactor">
    <cofactor evidence="1">
        <name>pantetheine 4'-phosphate</name>
        <dbReference type="ChEBI" id="CHEBI:47942"/>
    </cofactor>
</comment>
<name>A0ABV1RJ06_9ALTE</name>
<keyword evidence="2" id="KW-0596">Phosphopantetheine</keyword>
<comment type="caution">
    <text evidence="5">The sequence shown here is derived from an EMBL/GenBank/DDBJ whole genome shotgun (WGS) entry which is preliminary data.</text>
</comment>
<dbReference type="InterPro" id="IPR023213">
    <property type="entry name" value="CAT-like_dom_sf"/>
</dbReference>
<dbReference type="EMBL" id="JBELOE010000227">
    <property type="protein sequence ID" value="MER2492710.1"/>
    <property type="molecule type" value="Genomic_DNA"/>
</dbReference>
<evidence type="ECO:0000256" key="1">
    <source>
        <dbReference type="ARBA" id="ARBA00001957"/>
    </source>
</evidence>
<evidence type="ECO:0000259" key="4">
    <source>
        <dbReference type="PROSITE" id="PS50075"/>
    </source>
</evidence>
<dbReference type="PROSITE" id="PS00012">
    <property type="entry name" value="PHOSPHOPANTETHEINE"/>
    <property type="match status" value="1"/>
</dbReference>
<dbReference type="InterPro" id="IPR001242">
    <property type="entry name" value="Condensation_dom"/>
</dbReference>
<dbReference type="Gene3D" id="3.30.559.30">
    <property type="entry name" value="Nonribosomal peptide synthetase, condensation domain"/>
    <property type="match status" value="1"/>
</dbReference>
<gene>
    <name evidence="5" type="ORF">ABS311_12565</name>
</gene>
<organism evidence="5 6">
    <name type="scientific">Catenovulum sediminis</name>
    <dbReference type="NCBI Taxonomy" id="1740262"/>
    <lineage>
        <taxon>Bacteria</taxon>
        <taxon>Pseudomonadati</taxon>
        <taxon>Pseudomonadota</taxon>
        <taxon>Gammaproteobacteria</taxon>
        <taxon>Alteromonadales</taxon>
        <taxon>Alteromonadaceae</taxon>
        <taxon>Catenovulum</taxon>
    </lineage>
</organism>
<evidence type="ECO:0000313" key="5">
    <source>
        <dbReference type="EMBL" id="MER2492710.1"/>
    </source>
</evidence>
<dbReference type="Proteomes" id="UP001467690">
    <property type="component" value="Unassembled WGS sequence"/>
</dbReference>
<dbReference type="SUPFAM" id="SSF47336">
    <property type="entry name" value="ACP-like"/>
    <property type="match status" value="1"/>
</dbReference>
<dbReference type="Pfam" id="PF00668">
    <property type="entry name" value="Condensation"/>
    <property type="match status" value="1"/>
</dbReference>
<evidence type="ECO:0000313" key="6">
    <source>
        <dbReference type="Proteomes" id="UP001467690"/>
    </source>
</evidence>
<dbReference type="Gene3D" id="3.30.559.10">
    <property type="entry name" value="Chloramphenicol acetyltransferase-like domain"/>
    <property type="match status" value="1"/>
</dbReference>
<dbReference type="InterPro" id="IPR036736">
    <property type="entry name" value="ACP-like_sf"/>
</dbReference>
<evidence type="ECO:0000256" key="3">
    <source>
        <dbReference type="ARBA" id="ARBA00022553"/>
    </source>
</evidence>